<evidence type="ECO:0000256" key="4">
    <source>
        <dbReference type="PROSITE-ProRule" id="PRU00335"/>
    </source>
</evidence>
<sequence length="180" mass="18998">MTPRRRDELLAAARELFLRKGYAATSIADIAAAAGASKAAVFYHFKTKESIAAELLESPFTAVSRLIERAEEQRLSPAQILTDYIDGAAETGAVFLAFASDPSTADLIPQYDADAACRRIIELLAGPAATPADRVRARAAFAVAQTVVPTLQEHAGLLDDATRQEIRAAALRALGTGGGS</sequence>
<evidence type="ECO:0000259" key="5">
    <source>
        <dbReference type="PROSITE" id="PS50977"/>
    </source>
</evidence>
<name>A0A3E0HI55_9PSEU</name>
<keyword evidence="1" id="KW-0805">Transcription regulation</keyword>
<dbReference type="PANTHER" id="PTHR30055">
    <property type="entry name" value="HTH-TYPE TRANSCRIPTIONAL REGULATOR RUTR"/>
    <property type="match status" value="1"/>
</dbReference>
<dbReference type="PANTHER" id="PTHR30055:SF234">
    <property type="entry name" value="HTH-TYPE TRANSCRIPTIONAL REGULATOR BETI"/>
    <property type="match status" value="1"/>
</dbReference>
<evidence type="ECO:0000256" key="3">
    <source>
        <dbReference type="ARBA" id="ARBA00023163"/>
    </source>
</evidence>
<evidence type="ECO:0000256" key="1">
    <source>
        <dbReference type="ARBA" id="ARBA00023015"/>
    </source>
</evidence>
<dbReference type="SUPFAM" id="SSF46689">
    <property type="entry name" value="Homeodomain-like"/>
    <property type="match status" value="1"/>
</dbReference>
<evidence type="ECO:0000313" key="7">
    <source>
        <dbReference type="Proteomes" id="UP000256269"/>
    </source>
</evidence>
<dbReference type="Proteomes" id="UP000256269">
    <property type="component" value="Unassembled WGS sequence"/>
</dbReference>
<organism evidence="6 7">
    <name type="scientific">Kutzneria buriramensis</name>
    <dbReference type="NCBI Taxonomy" id="1045776"/>
    <lineage>
        <taxon>Bacteria</taxon>
        <taxon>Bacillati</taxon>
        <taxon>Actinomycetota</taxon>
        <taxon>Actinomycetes</taxon>
        <taxon>Pseudonocardiales</taxon>
        <taxon>Pseudonocardiaceae</taxon>
        <taxon>Kutzneria</taxon>
    </lineage>
</organism>
<keyword evidence="3" id="KW-0804">Transcription</keyword>
<feature type="domain" description="HTH tetR-type" evidence="5">
    <location>
        <begin position="3"/>
        <end position="63"/>
    </location>
</feature>
<dbReference type="InterPro" id="IPR023772">
    <property type="entry name" value="DNA-bd_HTH_TetR-type_CS"/>
</dbReference>
<dbReference type="RefSeq" id="WP_116176252.1">
    <property type="nucleotide sequence ID" value="NZ_CP144375.1"/>
</dbReference>
<dbReference type="PROSITE" id="PS01081">
    <property type="entry name" value="HTH_TETR_1"/>
    <property type="match status" value="1"/>
</dbReference>
<dbReference type="GO" id="GO:0003700">
    <property type="term" value="F:DNA-binding transcription factor activity"/>
    <property type="evidence" value="ECO:0007669"/>
    <property type="project" value="TreeGrafter"/>
</dbReference>
<dbReference type="InterPro" id="IPR009057">
    <property type="entry name" value="Homeodomain-like_sf"/>
</dbReference>
<dbReference type="GO" id="GO:0000976">
    <property type="term" value="F:transcription cis-regulatory region binding"/>
    <property type="evidence" value="ECO:0007669"/>
    <property type="project" value="TreeGrafter"/>
</dbReference>
<dbReference type="EMBL" id="QUNO01000007">
    <property type="protein sequence ID" value="REH46113.1"/>
    <property type="molecule type" value="Genomic_DNA"/>
</dbReference>
<feature type="DNA-binding region" description="H-T-H motif" evidence="4">
    <location>
        <begin position="26"/>
        <end position="45"/>
    </location>
</feature>
<accession>A0A3E0HI55</accession>
<dbReference type="Gene3D" id="1.10.357.10">
    <property type="entry name" value="Tetracycline Repressor, domain 2"/>
    <property type="match status" value="1"/>
</dbReference>
<keyword evidence="2 4" id="KW-0238">DNA-binding</keyword>
<dbReference type="PROSITE" id="PS50977">
    <property type="entry name" value="HTH_TETR_2"/>
    <property type="match status" value="1"/>
</dbReference>
<comment type="caution">
    <text evidence="6">The sequence shown here is derived from an EMBL/GenBank/DDBJ whole genome shotgun (WGS) entry which is preliminary data.</text>
</comment>
<keyword evidence="7" id="KW-1185">Reference proteome</keyword>
<evidence type="ECO:0000256" key="2">
    <source>
        <dbReference type="ARBA" id="ARBA00023125"/>
    </source>
</evidence>
<dbReference type="InterPro" id="IPR050109">
    <property type="entry name" value="HTH-type_TetR-like_transc_reg"/>
</dbReference>
<protein>
    <submittedName>
        <fullName evidence="6">AcrR family transcriptional regulator</fullName>
    </submittedName>
</protein>
<evidence type="ECO:0000313" key="6">
    <source>
        <dbReference type="EMBL" id="REH46113.1"/>
    </source>
</evidence>
<reference evidence="6 7" key="1">
    <citation type="submission" date="2018-08" db="EMBL/GenBank/DDBJ databases">
        <title>Genomic Encyclopedia of Archaeal and Bacterial Type Strains, Phase II (KMG-II): from individual species to whole genera.</title>
        <authorList>
            <person name="Goeker M."/>
        </authorList>
    </citation>
    <scope>NUCLEOTIDE SEQUENCE [LARGE SCALE GENOMIC DNA]</scope>
    <source>
        <strain evidence="6 7">DSM 45791</strain>
    </source>
</reference>
<dbReference type="AlphaFoldDB" id="A0A3E0HI55"/>
<gene>
    <name evidence="6" type="ORF">BCF44_107246</name>
</gene>
<dbReference type="Pfam" id="PF00440">
    <property type="entry name" value="TetR_N"/>
    <property type="match status" value="1"/>
</dbReference>
<proteinExistence type="predicted"/>
<dbReference type="PRINTS" id="PR00455">
    <property type="entry name" value="HTHTETR"/>
</dbReference>
<dbReference type="InterPro" id="IPR001647">
    <property type="entry name" value="HTH_TetR"/>
</dbReference>